<feature type="transmembrane region" description="Helical" evidence="1">
    <location>
        <begin position="113"/>
        <end position="139"/>
    </location>
</feature>
<feature type="transmembrane region" description="Helical" evidence="1">
    <location>
        <begin position="151"/>
        <end position="175"/>
    </location>
</feature>
<protein>
    <recommendedName>
        <fullName evidence="4">ABC-2 type transporter</fullName>
    </recommendedName>
</protein>
<dbReference type="GO" id="GO:0140359">
    <property type="term" value="F:ABC-type transporter activity"/>
    <property type="evidence" value="ECO:0007669"/>
    <property type="project" value="InterPro"/>
</dbReference>
<dbReference type="Proteomes" id="UP000005990">
    <property type="component" value="Unassembled WGS sequence"/>
</dbReference>
<keyword evidence="1" id="KW-0472">Membrane</keyword>
<feature type="transmembrane region" description="Helical" evidence="1">
    <location>
        <begin position="75"/>
        <end position="101"/>
    </location>
</feature>
<evidence type="ECO:0000256" key="1">
    <source>
        <dbReference type="SAM" id="Phobius"/>
    </source>
</evidence>
<dbReference type="STRING" id="908337.HMPREF9257_1549"/>
<dbReference type="PANTHER" id="PTHR37305:SF1">
    <property type="entry name" value="MEMBRANE PROTEIN"/>
    <property type="match status" value="1"/>
</dbReference>
<sequence length="253" mass="28168">MSAFLKKEILSHIRNGQFVILVIVFMLFGILNPATAKLTPKLLELAKDSLASSGLEIHAMKITALDAWLQFFKNWFLVLIIFLLVEGDIFSKEYAVGTLLISVTKGLSRYKIVLAKFVVLVTAWTLGLLLSFGLTYIYSDYYWDNATVLHVFSAALGVWLLGLLVITFFVFFSVVVKTSTSALLGTGLSFGLIYLLSLWPKFKKFSPLLLGQGSQLITKQLATDDLITPVIVTLIMGLVLLVLAIPVFNRRRL</sequence>
<dbReference type="EMBL" id="AENN01000015">
    <property type="protein sequence ID" value="EFR31007.1"/>
    <property type="molecule type" value="Genomic_DNA"/>
</dbReference>
<organism evidence="2 3">
    <name type="scientific">Eremococcus coleocola ACS-139-V-Col8</name>
    <dbReference type="NCBI Taxonomy" id="908337"/>
    <lineage>
        <taxon>Bacteria</taxon>
        <taxon>Bacillati</taxon>
        <taxon>Bacillota</taxon>
        <taxon>Bacilli</taxon>
        <taxon>Lactobacillales</taxon>
        <taxon>Aerococcaceae</taxon>
        <taxon>Eremococcus</taxon>
    </lineage>
</organism>
<keyword evidence="1" id="KW-0812">Transmembrane</keyword>
<reference evidence="2 3" key="1">
    <citation type="submission" date="2010-10" db="EMBL/GenBank/DDBJ databases">
        <authorList>
            <person name="Durkin A.S."/>
            <person name="Madupu R."/>
            <person name="Torralba M."/>
            <person name="Gillis M."/>
            <person name="Methe B."/>
            <person name="Sutton G."/>
            <person name="Nelson K.E."/>
        </authorList>
    </citation>
    <scope>NUCLEOTIDE SEQUENCE [LARGE SCALE GENOMIC DNA]</scope>
    <source>
        <strain evidence="2 3">ACS-139-V-Col8</strain>
    </source>
</reference>
<gene>
    <name evidence="2" type="ORF">HMPREF9257_1549</name>
</gene>
<evidence type="ECO:0000313" key="2">
    <source>
        <dbReference type="EMBL" id="EFR31007.1"/>
    </source>
</evidence>
<dbReference type="PANTHER" id="PTHR37305">
    <property type="entry name" value="INTEGRAL MEMBRANE PROTEIN-RELATED"/>
    <property type="match status" value="1"/>
</dbReference>
<dbReference type="OrthoDB" id="4187110at2"/>
<feature type="transmembrane region" description="Helical" evidence="1">
    <location>
        <begin position="12"/>
        <end position="31"/>
    </location>
</feature>
<dbReference type="eggNOG" id="COG1277">
    <property type="taxonomic scope" value="Bacteria"/>
</dbReference>
<dbReference type="RefSeq" id="WP_006418210.1">
    <property type="nucleotide sequence ID" value="NZ_AENN01000015.1"/>
</dbReference>
<evidence type="ECO:0000313" key="3">
    <source>
        <dbReference type="Proteomes" id="UP000005990"/>
    </source>
</evidence>
<keyword evidence="1" id="KW-1133">Transmembrane helix</keyword>
<accession>E4KPR0</accession>
<proteinExistence type="predicted"/>
<comment type="caution">
    <text evidence="2">The sequence shown here is derived from an EMBL/GenBank/DDBJ whole genome shotgun (WGS) entry which is preliminary data.</text>
</comment>
<keyword evidence="3" id="KW-1185">Reference proteome</keyword>
<feature type="transmembrane region" description="Helical" evidence="1">
    <location>
        <begin position="182"/>
        <end position="199"/>
    </location>
</feature>
<dbReference type="AlphaFoldDB" id="E4KPR0"/>
<feature type="transmembrane region" description="Helical" evidence="1">
    <location>
        <begin position="226"/>
        <end position="248"/>
    </location>
</feature>
<dbReference type="Pfam" id="PF12679">
    <property type="entry name" value="ABC2_membrane_2"/>
    <property type="match status" value="1"/>
</dbReference>
<name>E4KPR0_9LACT</name>
<evidence type="ECO:0008006" key="4">
    <source>
        <dbReference type="Google" id="ProtNLM"/>
    </source>
</evidence>
<dbReference type="GO" id="GO:0005886">
    <property type="term" value="C:plasma membrane"/>
    <property type="evidence" value="ECO:0007669"/>
    <property type="project" value="UniProtKB-SubCell"/>
</dbReference>